<keyword evidence="6" id="KW-0234">DNA repair</keyword>
<evidence type="ECO:0000256" key="8">
    <source>
        <dbReference type="ARBA" id="ARBA00023242"/>
    </source>
</evidence>
<gene>
    <name evidence="14" type="primary">101891690</name>
    <name evidence="16 17 18 19" type="synonym">LOC101891690</name>
</gene>
<evidence type="ECO:0000256" key="7">
    <source>
        <dbReference type="ARBA" id="ARBA00023239"/>
    </source>
</evidence>
<keyword evidence="7 16" id="KW-0456">Lyase</keyword>
<dbReference type="Proteomes" id="UP001652621">
    <property type="component" value="Unplaced"/>
</dbReference>
<dbReference type="InterPro" id="IPR012904">
    <property type="entry name" value="OGG_N"/>
</dbReference>
<evidence type="ECO:0000313" key="15">
    <source>
        <dbReference type="Proteomes" id="UP001652621"/>
    </source>
</evidence>
<proteinExistence type="inferred from homology"/>
<evidence type="ECO:0000256" key="10">
    <source>
        <dbReference type="ARBA" id="ARBA00023295"/>
    </source>
</evidence>
<dbReference type="RefSeq" id="XP_019890203.1">
    <property type="nucleotide sequence ID" value="XM_020034644.1"/>
</dbReference>
<keyword evidence="15" id="KW-1185">Reference proteome</keyword>
<evidence type="ECO:0000313" key="14">
    <source>
        <dbReference type="EnsemblMetazoa" id="MDOA011222-PA"/>
    </source>
</evidence>
<dbReference type="InterPro" id="IPR011257">
    <property type="entry name" value="DNA_glycosylase"/>
</dbReference>
<dbReference type="GO" id="GO:0140078">
    <property type="term" value="F:class I DNA-(apurinic or apyrimidinic site) endonuclease activity"/>
    <property type="evidence" value="ECO:0007669"/>
    <property type="project" value="UniProtKB-EC"/>
</dbReference>
<feature type="domain" description="HhH-GPD" evidence="13">
    <location>
        <begin position="155"/>
        <end position="324"/>
    </location>
</feature>
<dbReference type="FunFam" id="1.10.1670.10:FF:000005">
    <property type="entry name" value="N-glycosylase/DNA lyase OGG1"/>
    <property type="match status" value="1"/>
</dbReference>
<accession>A0A1I8N3R6</accession>
<dbReference type="GO" id="GO:0006285">
    <property type="term" value="P:base-excision repair, AP site formation"/>
    <property type="evidence" value="ECO:0007669"/>
    <property type="project" value="TreeGrafter"/>
</dbReference>
<dbReference type="SMR" id="A0A1I8N3R6"/>
<dbReference type="SUPFAM" id="SSF55945">
    <property type="entry name" value="TATA-box binding protein-like"/>
    <property type="match status" value="1"/>
</dbReference>
<dbReference type="PANTHER" id="PTHR10242:SF2">
    <property type="entry name" value="N-GLYCOSYLASE_DNA LYASE"/>
    <property type="match status" value="1"/>
</dbReference>
<dbReference type="SMART" id="SM00478">
    <property type="entry name" value="ENDO3c"/>
    <property type="match status" value="1"/>
</dbReference>
<evidence type="ECO:0000256" key="3">
    <source>
        <dbReference type="ARBA" id="ARBA00012720"/>
    </source>
</evidence>
<evidence type="ECO:0000256" key="1">
    <source>
        <dbReference type="ARBA" id="ARBA00004123"/>
    </source>
</evidence>
<dbReference type="KEGG" id="mde:101891690"/>
<dbReference type="Pfam" id="PF00730">
    <property type="entry name" value="HhH-GPD"/>
    <property type="match status" value="1"/>
</dbReference>
<sequence>MLSVSFKCVIRLQFAIVPIDHYTKRMHIHQGQIAVNEKELNLDLTLLGGQSFRWEKLDGPDCKTTWKGVAYNAYWELTQGPKNLHYTVHGDSRGSNDANFYDKLLKRYLRLDFDLNENVNEWRKLHPHFEELSTKLKAVRVLDQEPLENILSFICSQNNNIKRISTMIEWLCSRYGNKIGHFHAKDVYTFPSLESLVEHQDEMEIQLRQAKFGYRAKFIAQSVAKINEFGGTKWFENLRKLSYHEARTELVKLPGIGFKVADCICLMSLNHLESVPIDTHIFKIAQSVYMPQLKNVKAVTPKIYEEIAENFRNIYGPYAGWTQAVLFCSELQQFQTEKGVEKSPSKTNKKRKK</sequence>
<comment type="similarity">
    <text evidence="2">Belongs to the type-1 OGG1 family.</text>
</comment>
<dbReference type="PANTHER" id="PTHR10242">
    <property type="entry name" value="8-OXOGUANINE DNA GLYCOSYLASE"/>
    <property type="match status" value="1"/>
</dbReference>
<dbReference type="SUPFAM" id="SSF48150">
    <property type="entry name" value="DNA-glycosylase"/>
    <property type="match status" value="1"/>
</dbReference>
<dbReference type="RefSeq" id="XP_058976937.1">
    <property type="nucleotide sequence ID" value="XM_059120954.1"/>
</dbReference>
<evidence type="ECO:0000256" key="4">
    <source>
        <dbReference type="ARBA" id="ARBA00022763"/>
    </source>
</evidence>
<evidence type="ECO:0000313" key="18">
    <source>
        <dbReference type="RefSeq" id="XP_019890204.1"/>
    </source>
</evidence>
<reference evidence="14" key="1">
    <citation type="submission" date="2020-05" db="UniProtKB">
        <authorList>
            <consortium name="EnsemblMetazoa"/>
        </authorList>
    </citation>
    <scope>IDENTIFICATION</scope>
    <source>
        <strain evidence="14">Aabys</strain>
    </source>
</reference>
<evidence type="ECO:0000256" key="5">
    <source>
        <dbReference type="ARBA" id="ARBA00022801"/>
    </source>
</evidence>
<keyword evidence="5" id="KW-0378">Hydrolase</keyword>
<dbReference type="GO" id="GO:0006289">
    <property type="term" value="P:nucleotide-excision repair"/>
    <property type="evidence" value="ECO:0007669"/>
    <property type="project" value="InterPro"/>
</dbReference>
<evidence type="ECO:0000313" key="19">
    <source>
        <dbReference type="RefSeq" id="XP_058976937.1"/>
    </source>
</evidence>
<keyword evidence="10" id="KW-0326">Glycosidase</keyword>
<dbReference type="EnsemblMetazoa" id="MDOA011222-RA">
    <property type="protein sequence ID" value="MDOA011222-PA"/>
    <property type="gene ID" value="MDOA011222"/>
</dbReference>
<keyword evidence="8" id="KW-0539">Nucleus</keyword>
<protein>
    <recommendedName>
        <fullName evidence="12">N-glycosylase/DNA lyase</fullName>
        <ecNumber evidence="3">4.2.99.18</ecNumber>
    </recommendedName>
</protein>
<name>A0A1I8N3R6_MUSDO</name>
<evidence type="ECO:0000313" key="17">
    <source>
        <dbReference type="RefSeq" id="XP_019890203.1"/>
    </source>
</evidence>
<reference evidence="16 17" key="2">
    <citation type="submission" date="2025-04" db="UniProtKB">
        <authorList>
            <consortium name="RefSeq"/>
        </authorList>
    </citation>
    <scope>IDENTIFICATION</scope>
    <source>
        <strain evidence="16 17">Aabys</strain>
        <tissue evidence="19">Whole body</tissue>
    </source>
</reference>
<evidence type="ECO:0000313" key="16">
    <source>
        <dbReference type="RefSeq" id="XP_005177547.2"/>
    </source>
</evidence>
<dbReference type="RefSeq" id="XP_019890204.1">
    <property type="nucleotide sequence ID" value="XM_020034645.1"/>
</dbReference>
<evidence type="ECO:0000256" key="12">
    <source>
        <dbReference type="ARBA" id="ARBA00073127"/>
    </source>
</evidence>
<dbReference type="STRING" id="7370.A0A1I8N3R6"/>
<organism evidence="14">
    <name type="scientific">Musca domestica</name>
    <name type="common">House fly</name>
    <dbReference type="NCBI Taxonomy" id="7370"/>
    <lineage>
        <taxon>Eukaryota</taxon>
        <taxon>Metazoa</taxon>
        <taxon>Ecdysozoa</taxon>
        <taxon>Arthropoda</taxon>
        <taxon>Hexapoda</taxon>
        <taxon>Insecta</taxon>
        <taxon>Pterygota</taxon>
        <taxon>Neoptera</taxon>
        <taxon>Endopterygota</taxon>
        <taxon>Diptera</taxon>
        <taxon>Brachycera</taxon>
        <taxon>Muscomorpha</taxon>
        <taxon>Muscoidea</taxon>
        <taxon>Muscidae</taxon>
        <taxon>Musca</taxon>
    </lineage>
</organism>
<dbReference type="Pfam" id="PF07934">
    <property type="entry name" value="OGG_N"/>
    <property type="match status" value="1"/>
</dbReference>
<dbReference type="eggNOG" id="KOG2875">
    <property type="taxonomic scope" value="Eukaryota"/>
</dbReference>
<evidence type="ECO:0000259" key="13">
    <source>
        <dbReference type="SMART" id="SM00478"/>
    </source>
</evidence>
<dbReference type="CDD" id="cd00056">
    <property type="entry name" value="ENDO3c"/>
    <property type="match status" value="1"/>
</dbReference>
<dbReference type="GO" id="GO:0034039">
    <property type="term" value="F:8-oxo-7,8-dihydroguanine DNA N-glycosylase activity"/>
    <property type="evidence" value="ECO:0007669"/>
    <property type="project" value="TreeGrafter"/>
</dbReference>
<comment type="catalytic activity">
    <reaction evidence="11">
        <text>2'-deoxyribonucleotide-(2'-deoxyribose 5'-phosphate)-2'-deoxyribonucleotide-DNA = a 3'-end 2'-deoxyribonucleotide-(2,3-dehydro-2,3-deoxyribose 5'-phosphate)-DNA + a 5'-end 5'-phospho-2'-deoxyribonucleoside-DNA + H(+)</text>
        <dbReference type="Rhea" id="RHEA:66592"/>
        <dbReference type="Rhea" id="RHEA-COMP:13180"/>
        <dbReference type="Rhea" id="RHEA-COMP:16897"/>
        <dbReference type="Rhea" id="RHEA-COMP:17067"/>
        <dbReference type="ChEBI" id="CHEBI:15378"/>
        <dbReference type="ChEBI" id="CHEBI:136412"/>
        <dbReference type="ChEBI" id="CHEBI:157695"/>
        <dbReference type="ChEBI" id="CHEBI:167181"/>
        <dbReference type="EC" id="4.2.99.18"/>
    </reaction>
</comment>
<dbReference type="InterPro" id="IPR052054">
    <property type="entry name" value="Oxidative_DNA_repair_enzyme"/>
</dbReference>
<dbReference type="Gene3D" id="1.10.1670.10">
    <property type="entry name" value="Helix-hairpin-Helix base-excision DNA repair enzymes (C-terminal)"/>
    <property type="match status" value="1"/>
</dbReference>
<dbReference type="InterPro" id="IPR023170">
    <property type="entry name" value="HhH_base_excis_C"/>
</dbReference>
<dbReference type="EC" id="4.2.99.18" evidence="3"/>
<evidence type="ECO:0000256" key="6">
    <source>
        <dbReference type="ARBA" id="ARBA00023204"/>
    </source>
</evidence>
<comment type="subcellular location">
    <subcellularLocation>
        <location evidence="1">Nucleus</location>
    </subcellularLocation>
</comment>
<dbReference type="RefSeq" id="XP_005177547.2">
    <property type="nucleotide sequence ID" value="XM_005177490.3"/>
</dbReference>
<dbReference type="VEuPathDB" id="VectorBase:MDOMA2_019241"/>
<keyword evidence="9" id="KW-0511">Multifunctional enzyme</keyword>
<evidence type="ECO:0000256" key="2">
    <source>
        <dbReference type="ARBA" id="ARBA00010679"/>
    </source>
</evidence>
<dbReference type="GeneID" id="101891690"/>
<keyword evidence="4" id="KW-0227">DNA damage</keyword>
<dbReference type="Gene3D" id="3.30.310.40">
    <property type="match status" value="1"/>
</dbReference>
<evidence type="ECO:0000256" key="11">
    <source>
        <dbReference type="ARBA" id="ARBA00044632"/>
    </source>
</evidence>
<dbReference type="VEuPathDB" id="VectorBase:MDOA011222"/>
<dbReference type="GO" id="GO:0003684">
    <property type="term" value="F:damaged DNA binding"/>
    <property type="evidence" value="ECO:0007669"/>
    <property type="project" value="InterPro"/>
</dbReference>
<dbReference type="GO" id="GO:0005634">
    <property type="term" value="C:nucleus"/>
    <property type="evidence" value="ECO:0007669"/>
    <property type="project" value="UniProtKB-SubCell"/>
</dbReference>
<dbReference type="AlphaFoldDB" id="A0A1I8N3R6"/>
<dbReference type="InterPro" id="IPR003265">
    <property type="entry name" value="HhH-GPD_domain"/>
</dbReference>
<dbReference type="Gene3D" id="1.10.340.30">
    <property type="entry name" value="Hypothetical protein, domain 2"/>
    <property type="match status" value="1"/>
</dbReference>
<evidence type="ECO:0000256" key="9">
    <source>
        <dbReference type="ARBA" id="ARBA00023268"/>
    </source>
</evidence>